<keyword evidence="2" id="KW-0472">Membrane</keyword>
<feature type="compositionally biased region" description="Low complexity" evidence="1">
    <location>
        <begin position="240"/>
        <end position="261"/>
    </location>
</feature>
<keyword evidence="2" id="KW-0812">Transmembrane</keyword>
<dbReference type="Proteomes" id="UP001139289">
    <property type="component" value="Unassembled WGS sequence"/>
</dbReference>
<reference evidence="3" key="1">
    <citation type="submission" date="2021-04" db="EMBL/GenBank/DDBJ databases">
        <title>Microbacterium tenobrionis sp. nov. and Microbacterium allomyrinae sp. nov., isolated from larvae of Tenobrio molitor and Allomyrina dichotoma, respectively.</title>
        <authorList>
            <person name="Lee S.D."/>
        </authorList>
    </citation>
    <scope>NUCLEOTIDE SEQUENCE</scope>
    <source>
        <strain evidence="3">YMB-B2</strain>
    </source>
</reference>
<proteinExistence type="predicted"/>
<dbReference type="AlphaFoldDB" id="A0A9X1LML3"/>
<name>A0A9X1LML3_9MICO</name>
<keyword evidence="2" id="KW-1133">Transmembrane helix</keyword>
<comment type="caution">
    <text evidence="3">The sequence shown here is derived from an EMBL/GenBank/DDBJ whole genome shotgun (WGS) entry which is preliminary data.</text>
</comment>
<protein>
    <recommendedName>
        <fullName evidence="5">Tfp pilus assembly protein PilN</fullName>
    </recommendedName>
</protein>
<feature type="transmembrane region" description="Helical" evidence="2">
    <location>
        <begin position="42"/>
        <end position="64"/>
    </location>
</feature>
<accession>A0A9X1LML3</accession>
<evidence type="ECO:0000313" key="3">
    <source>
        <dbReference type="EMBL" id="MCC2028416.1"/>
    </source>
</evidence>
<dbReference type="RefSeq" id="WP_227529683.1">
    <property type="nucleotide sequence ID" value="NZ_JAGTTM010000001.1"/>
</dbReference>
<evidence type="ECO:0008006" key="5">
    <source>
        <dbReference type="Google" id="ProtNLM"/>
    </source>
</evidence>
<sequence length="272" mass="28096">MKTTKTPAPRRGSANVASVARVDLIPPIIEVRRTENARIRGLMAGLVGLAVVVAAGSLAASFLANGSEQTLAKEQALSAQLIVEQNRYTEVANVRALLGDYEIAAMSALYSEADWSRIMRELDGAMPEGVTLASEVITVKGVLGAAASSTAAPTAGLDSPGVIEITFTATASVFDSPTPLLNRLQEITGYASATVDAVAGDDEGYLITGVIQLNSSALGGTARTERLDQDRLATLRSELESSVIAPPAPAAPDESSAIADAGSTDDLTNPEE</sequence>
<keyword evidence="4" id="KW-1185">Reference proteome</keyword>
<evidence type="ECO:0000256" key="2">
    <source>
        <dbReference type="SAM" id="Phobius"/>
    </source>
</evidence>
<dbReference type="EMBL" id="JAGTTM010000001">
    <property type="protein sequence ID" value="MCC2028416.1"/>
    <property type="molecule type" value="Genomic_DNA"/>
</dbReference>
<organism evidence="3 4">
    <name type="scientific">Microbacterium tenebrionis</name>
    <dbReference type="NCBI Taxonomy" id="2830665"/>
    <lineage>
        <taxon>Bacteria</taxon>
        <taxon>Bacillati</taxon>
        <taxon>Actinomycetota</taxon>
        <taxon>Actinomycetes</taxon>
        <taxon>Micrococcales</taxon>
        <taxon>Microbacteriaceae</taxon>
        <taxon>Microbacterium</taxon>
    </lineage>
</organism>
<gene>
    <name evidence="3" type="ORF">KEC56_02555</name>
</gene>
<evidence type="ECO:0000256" key="1">
    <source>
        <dbReference type="SAM" id="MobiDB-lite"/>
    </source>
</evidence>
<feature type="region of interest" description="Disordered" evidence="1">
    <location>
        <begin position="240"/>
        <end position="272"/>
    </location>
</feature>
<evidence type="ECO:0000313" key="4">
    <source>
        <dbReference type="Proteomes" id="UP001139289"/>
    </source>
</evidence>